<sequence>MYSTAFALLALCSSSAIAENLITDAATITNTASYTSAVSQQWASVYYQVNQNLNDALFLGKSSDYSTATWLYGTTQLPASYVATWATGYLDRAHELHSMTASGASHTPSSSSSEESESSEESSKHSSAATLGGSLSVLVAAALAVAGSLI</sequence>
<dbReference type="Proteomes" id="UP001139981">
    <property type="component" value="Unassembled WGS sequence"/>
</dbReference>
<protein>
    <submittedName>
        <fullName evidence="1">Uncharacterized protein</fullName>
    </submittedName>
</protein>
<comment type="caution">
    <text evidence="1">The sequence shown here is derived from an EMBL/GenBank/DDBJ whole genome shotgun (WGS) entry which is preliminary data.</text>
</comment>
<evidence type="ECO:0000313" key="2">
    <source>
        <dbReference type="Proteomes" id="UP001139981"/>
    </source>
</evidence>
<dbReference type="EMBL" id="JANBVB010001353">
    <property type="protein sequence ID" value="KAJ2890442.1"/>
    <property type="molecule type" value="Genomic_DNA"/>
</dbReference>
<proteinExistence type="predicted"/>
<accession>A0ACC1LZF1</accession>
<keyword evidence="2" id="KW-1185">Reference proteome</keyword>
<evidence type="ECO:0000313" key="1">
    <source>
        <dbReference type="EMBL" id="KAJ2890442.1"/>
    </source>
</evidence>
<name>A0ACC1LZF1_9FUNG</name>
<organism evidence="1 2">
    <name type="scientific">Coemansia aciculifera</name>
    <dbReference type="NCBI Taxonomy" id="417176"/>
    <lineage>
        <taxon>Eukaryota</taxon>
        <taxon>Fungi</taxon>
        <taxon>Fungi incertae sedis</taxon>
        <taxon>Zoopagomycota</taxon>
        <taxon>Kickxellomycotina</taxon>
        <taxon>Kickxellomycetes</taxon>
        <taxon>Kickxellales</taxon>
        <taxon>Kickxellaceae</taxon>
        <taxon>Coemansia</taxon>
    </lineage>
</organism>
<gene>
    <name evidence="1" type="ORF">IWW38_004126</name>
</gene>
<reference evidence="1" key="1">
    <citation type="submission" date="2022-07" db="EMBL/GenBank/DDBJ databases">
        <title>Phylogenomic reconstructions and comparative analyses of Kickxellomycotina fungi.</title>
        <authorList>
            <person name="Reynolds N.K."/>
            <person name="Stajich J.E."/>
            <person name="Barry K."/>
            <person name="Grigoriev I.V."/>
            <person name="Crous P."/>
            <person name="Smith M.E."/>
        </authorList>
    </citation>
    <scope>NUCLEOTIDE SEQUENCE</scope>
    <source>
        <strain evidence="1">CBS 190363</strain>
    </source>
</reference>